<dbReference type="EMBL" id="ODYU01012950">
    <property type="protein sequence ID" value="SOQ59505.1"/>
    <property type="molecule type" value="Genomic_DNA"/>
</dbReference>
<accession>A0A2H1X2F5</accession>
<protein>
    <submittedName>
        <fullName evidence="1">SFRICE040179.2</fullName>
    </submittedName>
</protein>
<gene>
    <name evidence="1" type="primary">SFRICE040179.2</name>
    <name evidence="1" type="ORF">SFRICE_040179.2</name>
</gene>
<evidence type="ECO:0000313" key="1">
    <source>
        <dbReference type="EMBL" id="SOQ59505.1"/>
    </source>
</evidence>
<proteinExistence type="predicted"/>
<dbReference type="AlphaFoldDB" id="A0A2H1X2F5"/>
<reference evidence="1" key="1">
    <citation type="submission" date="2016-07" db="EMBL/GenBank/DDBJ databases">
        <authorList>
            <person name="Bretaudeau A."/>
        </authorList>
    </citation>
    <scope>NUCLEOTIDE SEQUENCE</scope>
    <source>
        <strain evidence="1">Rice</strain>
        <tissue evidence="1">Whole body</tissue>
    </source>
</reference>
<organism evidence="1">
    <name type="scientific">Spodoptera frugiperda</name>
    <name type="common">Fall armyworm</name>
    <dbReference type="NCBI Taxonomy" id="7108"/>
    <lineage>
        <taxon>Eukaryota</taxon>
        <taxon>Metazoa</taxon>
        <taxon>Ecdysozoa</taxon>
        <taxon>Arthropoda</taxon>
        <taxon>Hexapoda</taxon>
        <taxon>Insecta</taxon>
        <taxon>Pterygota</taxon>
        <taxon>Neoptera</taxon>
        <taxon>Endopterygota</taxon>
        <taxon>Lepidoptera</taxon>
        <taxon>Glossata</taxon>
        <taxon>Ditrysia</taxon>
        <taxon>Noctuoidea</taxon>
        <taxon>Noctuidae</taxon>
        <taxon>Amphipyrinae</taxon>
        <taxon>Spodoptera</taxon>
    </lineage>
</organism>
<sequence>MAVLGSHLRQHSRLEARLHQRSDRVWEGIDQRSVYT</sequence>
<name>A0A2H1X2F5_SPOFR</name>